<evidence type="ECO:0000313" key="1">
    <source>
        <dbReference type="EMBL" id="SSX08956.1"/>
    </source>
</evidence>
<sequence>MQCNMLVKVNVEQVNETTPYVYFEVDC</sequence>
<organism evidence="1">
    <name type="scientific">Culicoides sonorensis</name>
    <name type="common">Biting midge</name>
    <dbReference type="NCBI Taxonomy" id="179676"/>
    <lineage>
        <taxon>Eukaryota</taxon>
        <taxon>Metazoa</taxon>
        <taxon>Ecdysozoa</taxon>
        <taxon>Arthropoda</taxon>
        <taxon>Hexapoda</taxon>
        <taxon>Insecta</taxon>
        <taxon>Pterygota</taxon>
        <taxon>Neoptera</taxon>
        <taxon>Endopterygota</taxon>
        <taxon>Diptera</taxon>
        <taxon>Nematocera</taxon>
        <taxon>Chironomoidea</taxon>
        <taxon>Ceratopogonidae</taxon>
        <taxon>Ceratopogoninae</taxon>
        <taxon>Culicoides</taxon>
        <taxon>Monoculicoides</taxon>
    </lineage>
</organism>
<reference evidence="2" key="2">
    <citation type="submission" date="2018-07" db="EMBL/GenBank/DDBJ databases">
        <authorList>
            <person name="Quirk P.G."/>
            <person name="Krulwich T.A."/>
        </authorList>
    </citation>
    <scope>NUCLEOTIDE SEQUENCE</scope>
</reference>
<dbReference type="EMBL" id="UFQT01001091">
    <property type="protein sequence ID" value="SSX28867.1"/>
    <property type="molecule type" value="Genomic_DNA"/>
</dbReference>
<dbReference type="AlphaFoldDB" id="A0A336KUU1"/>
<dbReference type="EMBL" id="UFQS01001091">
    <property type="protein sequence ID" value="SSX08956.1"/>
    <property type="molecule type" value="Genomic_DNA"/>
</dbReference>
<name>A0A336KUU1_CULSO</name>
<proteinExistence type="predicted"/>
<evidence type="ECO:0000313" key="2">
    <source>
        <dbReference type="EMBL" id="SSX28867.1"/>
    </source>
</evidence>
<dbReference type="VEuPathDB" id="VectorBase:CSON000574"/>
<accession>A0A336KUU1</accession>
<gene>
    <name evidence="1" type="primary">CSON000574</name>
</gene>
<reference evidence="1" key="1">
    <citation type="submission" date="2018-04" db="EMBL/GenBank/DDBJ databases">
        <authorList>
            <person name="Go L.Y."/>
            <person name="Mitchell J.A."/>
        </authorList>
    </citation>
    <scope>NUCLEOTIDE SEQUENCE</scope>
    <source>
        <tissue evidence="1">Whole organism</tissue>
    </source>
</reference>
<protein>
    <submittedName>
        <fullName evidence="1">CSON000574 protein</fullName>
    </submittedName>
</protein>